<evidence type="ECO:0000256" key="17">
    <source>
        <dbReference type="SAM" id="MobiDB-lite"/>
    </source>
</evidence>
<dbReference type="GO" id="GO:0006310">
    <property type="term" value="P:DNA recombination"/>
    <property type="evidence" value="ECO:0007669"/>
    <property type="project" value="UniProtKB-KW"/>
</dbReference>
<dbReference type="GO" id="GO:0003964">
    <property type="term" value="F:RNA-directed DNA polymerase activity"/>
    <property type="evidence" value="ECO:0007669"/>
    <property type="project" value="UniProtKB-KW"/>
</dbReference>
<keyword evidence="7" id="KW-0064">Aspartyl protease</keyword>
<accession>A0A085NBD0</accession>
<dbReference type="Gene3D" id="3.10.20.370">
    <property type="match status" value="1"/>
</dbReference>
<evidence type="ECO:0000256" key="16">
    <source>
        <dbReference type="ARBA" id="ARBA00023268"/>
    </source>
</evidence>
<evidence type="ECO:0000256" key="5">
    <source>
        <dbReference type="ARBA" id="ARBA00022722"/>
    </source>
</evidence>
<keyword evidence="8" id="KW-0255">Endonuclease</keyword>
<dbReference type="GO" id="GO:0006508">
    <property type="term" value="P:proteolysis"/>
    <property type="evidence" value="ECO:0007669"/>
    <property type="project" value="UniProtKB-KW"/>
</dbReference>
<dbReference type="FunFam" id="1.10.340.70:FF:000001">
    <property type="entry name" value="Retrovirus-related Pol polyprotein from transposon gypsy-like Protein"/>
    <property type="match status" value="1"/>
</dbReference>
<dbReference type="InterPro" id="IPR041588">
    <property type="entry name" value="Integrase_H2C2"/>
</dbReference>
<evidence type="ECO:0000256" key="3">
    <source>
        <dbReference type="ARBA" id="ARBA00022679"/>
    </source>
</evidence>
<feature type="domain" description="Integrase catalytic" evidence="19">
    <location>
        <begin position="458"/>
        <end position="617"/>
    </location>
</feature>
<evidence type="ECO:0000256" key="4">
    <source>
        <dbReference type="ARBA" id="ARBA00022695"/>
    </source>
</evidence>
<dbReference type="GO" id="GO:0015074">
    <property type="term" value="P:DNA integration"/>
    <property type="evidence" value="ECO:0007669"/>
    <property type="project" value="UniProtKB-KW"/>
</dbReference>
<name>A0A085NBD0_9BILA</name>
<dbReference type="PROSITE" id="PS50878">
    <property type="entry name" value="RT_POL"/>
    <property type="match status" value="1"/>
</dbReference>
<dbReference type="GO" id="GO:0046872">
    <property type="term" value="F:metal ion binding"/>
    <property type="evidence" value="ECO:0007669"/>
    <property type="project" value="UniProtKB-KW"/>
</dbReference>
<dbReference type="Pfam" id="PF00078">
    <property type="entry name" value="RVT_1"/>
    <property type="match status" value="1"/>
</dbReference>
<feature type="region of interest" description="Disordered" evidence="17">
    <location>
        <begin position="747"/>
        <end position="771"/>
    </location>
</feature>
<sequence>MPRMDDVLDRVGGARYFSKLDLKSGYWQIPVEPADRGKTAFVTPDGLFQFKKMPFGLCNAPASFSRLMDQVLGDLKWTACLSYMDDILVFSATFDEHVARLKAVLSALANNGLRLQPTKCVIGTDKTEYLGHVIDATGVHPDPAKVEDISAFPRPQTVRQLRRFIGMTSYYRRKTETWSWSTEQEKAFLDLKERMKHPPVLHHFREDWFTELHCDASREGLGAVLIQSKDEEEHLLEYLSRMLTSSEQRYHSNELECLAVVWALRMVRPYVLGRKFRVVTDNSAVKWLFERWQSNDKFGRSAMAVTEYLDVCEFVHRAGRSNVVAGALSRAPVGKAVSEAEIVEEAMLCAAVCDGVSREELEISQAADPELRRIMERVASDQRLTIRSNLRRNAVVSLHVGPTAGHLGVEKTASRVRKRYWWPDITETVRQVVLACPTCQKRKVGCSKPCGLLQSIEPSRKPFEMVGIDHLGPFPLTSKGNRHIIVCVDYLTKWAELLAVPDTTSQRVADFLMKAIILRHGVPKKLISDQGTAFTAETMKAVLAKLKIEHGMASSCHPQSNGLVERINRTLGSILAAYVNSKHANWDEFVPYAMFAINTMDQSSTGVSPFELVYGRLAVLPTDSCFPWPEEAPETYEDFKERVESLRAAARAKCMEAQGKQKRLYDQGRKQGGSFRVGDLVLLRRVLRRVGRSAKFLPRYVGPFRVVQKLSDITYKLSHQESGRRRRRDRIFTAHIAQLKRYRSPMESAWRRSGTSDRNGREADCNGRDKQVRRYAGTRSAVDLCQGV</sequence>
<dbReference type="PANTHER" id="PTHR37984:SF5">
    <property type="entry name" value="PROTEIN NYNRIN-LIKE"/>
    <property type="match status" value="1"/>
</dbReference>
<evidence type="ECO:0000313" key="20">
    <source>
        <dbReference type="EMBL" id="KFD66776.1"/>
    </source>
</evidence>
<evidence type="ECO:0000256" key="14">
    <source>
        <dbReference type="ARBA" id="ARBA00023125"/>
    </source>
</evidence>
<dbReference type="Proteomes" id="UP000030758">
    <property type="component" value="Unassembled WGS sequence"/>
</dbReference>
<dbReference type="PROSITE" id="PS50994">
    <property type="entry name" value="INTEGRASE"/>
    <property type="match status" value="1"/>
</dbReference>
<feature type="domain" description="Reverse transcriptase" evidence="18">
    <location>
        <begin position="1"/>
        <end position="134"/>
    </location>
</feature>
<dbReference type="EMBL" id="KL367520">
    <property type="protein sequence ID" value="KFD66776.1"/>
    <property type="molecule type" value="Genomic_DNA"/>
</dbReference>
<dbReference type="InterPro" id="IPR056924">
    <property type="entry name" value="SH3_Tf2-1"/>
</dbReference>
<dbReference type="EC" id="2.7.7.49" evidence="1"/>
<dbReference type="GO" id="GO:0004519">
    <property type="term" value="F:endonuclease activity"/>
    <property type="evidence" value="ECO:0007669"/>
    <property type="project" value="UniProtKB-KW"/>
</dbReference>
<dbReference type="SUPFAM" id="SSF53098">
    <property type="entry name" value="Ribonuclease H-like"/>
    <property type="match status" value="1"/>
</dbReference>
<evidence type="ECO:0000256" key="9">
    <source>
        <dbReference type="ARBA" id="ARBA00022801"/>
    </source>
</evidence>
<keyword evidence="3" id="KW-0808">Transferase</keyword>
<reference evidence="20" key="1">
    <citation type="journal article" date="2014" name="Nat. Genet.">
        <title>Genome and transcriptome of the porcine whipworm Trichuris suis.</title>
        <authorList>
            <person name="Jex A.R."/>
            <person name="Nejsum P."/>
            <person name="Schwarz E.M."/>
            <person name="Hu L."/>
            <person name="Young N.D."/>
            <person name="Hall R.S."/>
            <person name="Korhonen P.K."/>
            <person name="Liao S."/>
            <person name="Thamsborg S."/>
            <person name="Xia J."/>
            <person name="Xu P."/>
            <person name="Wang S."/>
            <person name="Scheerlinck J.P."/>
            <person name="Hofmann A."/>
            <person name="Sternberg P.W."/>
            <person name="Wang J."/>
            <person name="Gasser R.B."/>
        </authorList>
    </citation>
    <scope>NUCLEOTIDE SEQUENCE [LARGE SCALE GENOMIC DNA]</scope>
    <source>
        <strain evidence="20">DCEP-RM93F</strain>
    </source>
</reference>
<evidence type="ECO:0000256" key="13">
    <source>
        <dbReference type="ARBA" id="ARBA00022932"/>
    </source>
</evidence>
<keyword evidence="12" id="KW-0695">RNA-directed DNA polymerase</keyword>
<keyword evidence="10" id="KW-0460">Magnesium</keyword>
<dbReference type="InterPro" id="IPR043502">
    <property type="entry name" value="DNA/RNA_pol_sf"/>
</dbReference>
<organism evidence="20">
    <name type="scientific">Trichuris suis</name>
    <name type="common">pig whipworm</name>
    <dbReference type="NCBI Taxonomy" id="68888"/>
    <lineage>
        <taxon>Eukaryota</taxon>
        <taxon>Metazoa</taxon>
        <taxon>Ecdysozoa</taxon>
        <taxon>Nematoda</taxon>
        <taxon>Enoplea</taxon>
        <taxon>Dorylaimia</taxon>
        <taxon>Trichinellida</taxon>
        <taxon>Trichuridae</taxon>
        <taxon>Trichuris</taxon>
    </lineage>
</organism>
<dbReference type="GO" id="GO:0042575">
    <property type="term" value="C:DNA polymerase complex"/>
    <property type="evidence" value="ECO:0007669"/>
    <property type="project" value="UniProtKB-ARBA"/>
</dbReference>
<protein>
    <recommendedName>
        <fullName evidence="1">RNA-directed DNA polymerase</fullName>
        <ecNumber evidence="1">2.7.7.49</ecNumber>
    </recommendedName>
</protein>
<gene>
    <name evidence="20" type="ORF">M514_20920</name>
</gene>
<dbReference type="SUPFAM" id="SSF56672">
    <property type="entry name" value="DNA/RNA polymerases"/>
    <property type="match status" value="1"/>
</dbReference>
<dbReference type="InterPro" id="IPR043128">
    <property type="entry name" value="Rev_trsase/Diguanyl_cyclase"/>
</dbReference>
<dbReference type="Pfam" id="PF17921">
    <property type="entry name" value="Integrase_H2C2"/>
    <property type="match status" value="1"/>
</dbReference>
<evidence type="ECO:0000256" key="8">
    <source>
        <dbReference type="ARBA" id="ARBA00022759"/>
    </source>
</evidence>
<dbReference type="Pfam" id="PF17919">
    <property type="entry name" value="RT_RNaseH_2"/>
    <property type="match status" value="1"/>
</dbReference>
<evidence type="ECO:0000256" key="12">
    <source>
        <dbReference type="ARBA" id="ARBA00022918"/>
    </source>
</evidence>
<keyword evidence="2" id="KW-0645">Protease</keyword>
<evidence type="ECO:0000256" key="15">
    <source>
        <dbReference type="ARBA" id="ARBA00023172"/>
    </source>
</evidence>
<dbReference type="FunFam" id="3.10.10.10:FF:000007">
    <property type="entry name" value="Retrovirus-related Pol polyprotein from transposon 17.6-like Protein"/>
    <property type="match status" value="1"/>
</dbReference>
<dbReference type="InterPro" id="IPR000477">
    <property type="entry name" value="RT_dom"/>
</dbReference>
<proteinExistence type="predicted"/>
<dbReference type="CDD" id="cd09274">
    <property type="entry name" value="RNase_HI_RT_Ty3"/>
    <property type="match status" value="1"/>
</dbReference>
<dbReference type="Gene3D" id="3.10.10.10">
    <property type="entry name" value="HIV Type 1 Reverse Transcriptase, subunit A, domain 1"/>
    <property type="match status" value="1"/>
</dbReference>
<keyword evidence="13" id="KW-0239">DNA-directed DNA polymerase</keyword>
<keyword evidence="14" id="KW-0238">DNA-binding</keyword>
<evidence type="ECO:0000256" key="1">
    <source>
        <dbReference type="ARBA" id="ARBA00012493"/>
    </source>
</evidence>
<feature type="compositionally biased region" description="Basic and acidic residues" evidence="17">
    <location>
        <begin position="754"/>
        <end position="771"/>
    </location>
</feature>
<keyword evidence="9" id="KW-0378">Hydrolase</keyword>
<dbReference type="AlphaFoldDB" id="A0A085NBD0"/>
<evidence type="ECO:0000256" key="2">
    <source>
        <dbReference type="ARBA" id="ARBA00022670"/>
    </source>
</evidence>
<dbReference type="Pfam" id="PF00665">
    <property type="entry name" value="rve"/>
    <property type="match status" value="1"/>
</dbReference>
<dbReference type="Pfam" id="PF24626">
    <property type="entry name" value="SH3_Tf2-1"/>
    <property type="match status" value="1"/>
</dbReference>
<dbReference type="PANTHER" id="PTHR37984">
    <property type="entry name" value="PROTEIN CBG26694"/>
    <property type="match status" value="1"/>
</dbReference>
<keyword evidence="4" id="KW-0548">Nucleotidyltransferase</keyword>
<dbReference type="FunFam" id="3.10.20.370:FF:000001">
    <property type="entry name" value="Retrovirus-related Pol polyprotein from transposon 17.6-like protein"/>
    <property type="match status" value="1"/>
</dbReference>
<dbReference type="GO" id="GO:0003677">
    <property type="term" value="F:DNA binding"/>
    <property type="evidence" value="ECO:0007669"/>
    <property type="project" value="UniProtKB-KW"/>
</dbReference>
<evidence type="ECO:0000256" key="7">
    <source>
        <dbReference type="ARBA" id="ARBA00022750"/>
    </source>
</evidence>
<dbReference type="InterPro" id="IPR001584">
    <property type="entry name" value="Integrase_cat-core"/>
</dbReference>
<dbReference type="Gene3D" id="3.30.70.270">
    <property type="match status" value="2"/>
</dbReference>
<dbReference type="InterPro" id="IPR012337">
    <property type="entry name" value="RNaseH-like_sf"/>
</dbReference>
<dbReference type="InterPro" id="IPR041577">
    <property type="entry name" value="RT_RNaseH_2"/>
</dbReference>
<dbReference type="Gene3D" id="1.10.340.70">
    <property type="match status" value="1"/>
</dbReference>
<evidence type="ECO:0000256" key="6">
    <source>
        <dbReference type="ARBA" id="ARBA00022723"/>
    </source>
</evidence>
<dbReference type="GO" id="GO:0003887">
    <property type="term" value="F:DNA-directed DNA polymerase activity"/>
    <property type="evidence" value="ECO:0007669"/>
    <property type="project" value="UniProtKB-KW"/>
</dbReference>
<keyword evidence="5" id="KW-0540">Nuclease</keyword>
<dbReference type="CDD" id="cd01647">
    <property type="entry name" value="RT_LTR"/>
    <property type="match status" value="1"/>
</dbReference>
<dbReference type="FunFam" id="3.30.420.10:FF:000032">
    <property type="entry name" value="Retrovirus-related Pol polyprotein from transposon 297-like Protein"/>
    <property type="match status" value="1"/>
</dbReference>
<keyword evidence="15" id="KW-0233">DNA recombination</keyword>
<evidence type="ECO:0000256" key="11">
    <source>
        <dbReference type="ARBA" id="ARBA00022908"/>
    </source>
</evidence>
<dbReference type="InterPro" id="IPR036397">
    <property type="entry name" value="RNaseH_sf"/>
</dbReference>
<evidence type="ECO:0000259" key="18">
    <source>
        <dbReference type="PROSITE" id="PS50878"/>
    </source>
</evidence>
<keyword evidence="16" id="KW-0511">Multifunctional enzyme</keyword>
<evidence type="ECO:0000256" key="10">
    <source>
        <dbReference type="ARBA" id="ARBA00022842"/>
    </source>
</evidence>
<keyword evidence="11" id="KW-0229">DNA integration</keyword>
<evidence type="ECO:0000259" key="19">
    <source>
        <dbReference type="PROSITE" id="PS50994"/>
    </source>
</evidence>
<dbReference type="GO" id="GO:0004190">
    <property type="term" value="F:aspartic-type endopeptidase activity"/>
    <property type="evidence" value="ECO:0007669"/>
    <property type="project" value="UniProtKB-KW"/>
</dbReference>
<keyword evidence="6" id="KW-0479">Metal-binding</keyword>
<dbReference type="InterPro" id="IPR050951">
    <property type="entry name" value="Retrovirus_Pol_polyprotein"/>
</dbReference>
<dbReference type="Gene3D" id="3.30.420.10">
    <property type="entry name" value="Ribonuclease H-like superfamily/Ribonuclease H"/>
    <property type="match status" value="1"/>
</dbReference>